<comment type="caution">
    <text evidence="6">The sequence shown here is derived from an EMBL/GenBank/DDBJ whole genome shotgun (WGS) entry which is preliminary data.</text>
</comment>
<dbReference type="Gene3D" id="3.30.70.2450">
    <property type="match status" value="1"/>
</dbReference>
<accession>A0A9P5S8L0</accession>
<dbReference type="EMBL" id="JAAAUY010002556">
    <property type="protein sequence ID" value="KAF9311199.1"/>
    <property type="molecule type" value="Genomic_DNA"/>
</dbReference>
<dbReference type="InterPro" id="IPR050641">
    <property type="entry name" value="RIFMO-like"/>
</dbReference>
<dbReference type="PANTHER" id="PTHR43004">
    <property type="entry name" value="TRK SYSTEM POTASSIUM UPTAKE PROTEIN"/>
    <property type="match status" value="1"/>
</dbReference>
<proteinExistence type="predicted"/>
<dbReference type="AlphaFoldDB" id="A0A9P5S8L0"/>
<evidence type="ECO:0000256" key="4">
    <source>
        <dbReference type="ARBA" id="ARBA00023002"/>
    </source>
</evidence>
<dbReference type="PRINTS" id="PR00420">
    <property type="entry name" value="RNGMNOXGNASE"/>
</dbReference>
<evidence type="ECO:0000256" key="3">
    <source>
        <dbReference type="ARBA" id="ARBA00022827"/>
    </source>
</evidence>
<dbReference type="SUPFAM" id="SSF54373">
    <property type="entry name" value="FAD-linked reductases, C-terminal domain"/>
    <property type="match status" value="1"/>
</dbReference>
<dbReference type="InterPro" id="IPR036188">
    <property type="entry name" value="FAD/NAD-bd_sf"/>
</dbReference>
<dbReference type="PANTHER" id="PTHR43004:SF19">
    <property type="entry name" value="BINDING MONOOXYGENASE, PUTATIVE (JCVI)-RELATED"/>
    <property type="match status" value="1"/>
</dbReference>
<reference evidence="6" key="1">
    <citation type="journal article" date="2020" name="Fungal Divers.">
        <title>Resolving the Mortierellaceae phylogeny through synthesis of multi-gene phylogenetics and phylogenomics.</title>
        <authorList>
            <person name="Vandepol N."/>
            <person name="Liber J."/>
            <person name="Desiro A."/>
            <person name="Na H."/>
            <person name="Kennedy M."/>
            <person name="Barry K."/>
            <person name="Grigoriev I.V."/>
            <person name="Miller A.N."/>
            <person name="O'Donnell K."/>
            <person name="Stajich J.E."/>
            <person name="Bonito G."/>
        </authorList>
    </citation>
    <scope>NUCLEOTIDE SEQUENCE</scope>
    <source>
        <strain evidence="6">NVP1</strain>
    </source>
</reference>
<organism evidence="6 7">
    <name type="scientific">Podila minutissima</name>
    <dbReference type="NCBI Taxonomy" id="64525"/>
    <lineage>
        <taxon>Eukaryota</taxon>
        <taxon>Fungi</taxon>
        <taxon>Fungi incertae sedis</taxon>
        <taxon>Mucoromycota</taxon>
        <taxon>Mortierellomycotina</taxon>
        <taxon>Mortierellomycetes</taxon>
        <taxon>Mortierellales</taxon>
        <taxon>Mortierellaceae</taxon>
        <taxon>Podila</taxon>
    </lineage>
</organism>
<feature type="domain" description="FAD-binding" evidence="5">
    <location>
        <begin position="1"/>
        <end position="278"/>
    </location>
</feature>
<protein>
    <recommendedName>
        <fullName evidence="5">FAD-binding domain-containing protein</fullName>
    </recommendedName>
</protein>
<dbReference type="GO" id="GO:0071949">
    <property type="term" value="F:FAD binding"/>
    <property type="evidence" value="ECO:0007669"/>
    <property type="project" value="InterPro"/>
</dbReference>
<evidence type="ECO:0000313" key="7">
    <source>
        <dbReference type="Proteomes" id="UP000696485"/>
    </source>
</evidence>
<keyword evidence="3" id="KW-0274">FAD</keyword>
<dbReference type="Proteomes" id="UP000696485">
    <property type="component" value="Unassembled WGS sequence"/>
</dbReference>
<evidence type="ECO:0000313" key="6">
    <source>
        <dbReference type="EMBL" id="KAF9311199.1"/>
    </source>
</evidence>
<keyword evidence="4" id="KW-0560">Oxidoreductase</keyword>
<dbReference type="InterPro" id="IPR002938">
    <property type="entry name" value="FAD-bd"/>
</dbReference>
<feature type="non-terminal residue" evidence="6">
    <location>
        <position position="1"/>
    </location>
</feature>
<dbReference type="Gene3D" id="3.50.50.60">
    <property type="entry name" value="FAD/NAD(P)-binding domain"/>
    <property type="match status" value="1"/>
</dbReference>
<evidence type="ECO:0000259" key="5">
    <source>
        <dbReference type="Pfam" id="PF01494"/>
    </source>
</evidence>
<keyword evidence="2" id="KW-0285">Flavoprotein</keyword>
<dbReference type="GO" id="GO:0016709">
    <property type="term" value="F:oxidoreductase activity, acting on paired donors, with incorporation or reduction of molecular oxygen, NAD(P)H as one donor, and incorporation of one atom of oxygen"/>
    <property type="evidence" value="ECO:0007669"/>
    <property type="project" value="UniProtKB-ARBA"/>
</dbReference>
<evidence type="ECO:0000256" key="1">
    <source>
        <dbReference type="ARBA" id="ARBA00001974"/>
    </source>
</evidence>
<comment type="cofactor">
    <cofactor evidence="1">
        <name>FAD</name>
        <dbReference type="ChEBI" id="CHEBI:57692"/>
    </cofactor>
</comment>
<gene>
    <name evidence="6" type="ORF">BG006_004609</name>
</gene>
<name>A0A9P5S8L0_9FUNG</name>
<keyword evidence="7" id="KW-1185">Reference proteome</keyword>
<sequence length="278" mass="31019">MEIFAMTGILDSFISQGAHLSDIYAYFGGKLTSVLPALRGTESEYCFGLFLEQLRTTAILAEELEKIGGHVDRGWELMDTKVVIDPETGKEHVETVIRRALVGDNIRTTESTILGVVEEDRDEEGKEYEVQTVRSQYLIATDGGKSVVRHKLNIGFPGKTLDNNIILVDCLVDSPIPLKNVTVVSAGDNHRAMAVFPVHDDVVRIILDNGVLTPEEHAKLDSKKLTLEMCQKLVDECAAPAKFQLRDPTWLTYYRVNERLAEQFAFKNRIFLAGDAAH</sequence>
<dbReference type="Pfam" id="PF01494">
    <property type="entry name" value="FAD_binding_3"/>
    <property type="match status" value="1"/>
</dbReference>
<evidence type="ECO:0000256" key="2">
    <source>
        <dbReference type="ARBA" id="ARBA00022630"/>
    </source>
</evidence>
<dbReference type="SUPFAM" id="SSF51905">
    <property type="entry name" value="FAD/NAD(P)-binding domain"/>
    <property type="match status" value="1"/>
</dbReference>